<accession>A0ABP7KR18</accession>
<comment type="caution">
    <text evidence="2">The sequence shown here is derived from an EMBL/GenBank/DDBJ whole genome shotgun (WGS) entry which is preliminary data.</text>
</comment>
<evidence type="ECO:0000313" key="2">
    <source>
        <dbReference type="EMBL" id="GAA3883484.1"/>
    </source>
</evidence>
<feature type="region of interest" description="Disordered" evidence="1">
    <location>
        <begin position="1"/>
        <end position="32"/>
    </location>
</feature>
<evidence type="ECO:0000256" key="1">
    <source>
        <dbReference type="SAM" id="MobiDB-lite"/>
    </source>
</evidence>
<dbReference type="Proteomes" id="UP001501803">
    <property type="component" value="Unassembled WGS sequence"/>
</dbReference>
<organism evidence="2 3">
    <name type="scientific">Leifsonia kafniensis</name>
    <dbReference type="NCBI Taxonomy" id="475957"/>
    <lineage>
        <taxon>Bacteria</taxon>
        <taxon>Bacillati</taxon>
        <taxon>Actinomycetota</taxon>
        <taxon>Actinomycetes</taxon>
        <taxon>Micrococcales</taxon>
        <taxon>Microbacteriaceae</taxon>
        <taxon>Leifsonia</taxon>
    </lineage>
</organism>
<feature type="compositionally biased region" description="Basic and acidic residues" evidence="1">
    <location>
        <begin position="19"/>
        <end position="28"/>
    </location>
</feature>
<sequence>MSLRAGADGDVASAGLDPNDLRAERERYSAGMQEASTKLFSEWLDGLGLQRSL</sequence>
<protein>
    <submittedName>
        <fullName evidence="2">Uncharacterized protein</fullName>
    </submittedName>
</protein>
<evidence type="ECO:0000313" key="3">
    <source>
        <dbReference type="Proteomes" id="UP001501803"/>
    </source>
</evidence>
<reference evidence="3" key="1">
    <citation type="journal article" date="2019" name="Int. J. Syst. Evol. Microbiol.">
        <title>The Global Catalogue of Microorganisms (GCM) 10K type strain sequencing project: providing services to taxonomists for standard genome sequencing and annotation.</title>
        <authorList>
            <consortium name="The Broad Institute Genomics Platform"/>
            <consortium name="The Broad Institute Genome Sequencing Center for Infectious Disease"/>
            <person name="Wu L."/>
            <person name="Ma J."/>
        </authorList>
    </citation>
    <scope>NUCLEOTIDE SEQUENCE [LARGE SCALE GENOMIC DNA]</scope>
    <source>
        <strain evidence="3">JCM 17021</strain>
    </source>
</reference>
<name>A0ABP7KR18_9MICO</name>
<dbReference type="EMBL" id="BAABCN010000008">
    <property type="protein sequence ID" value="GAA3883484.1"/>
    <property type="molecule type" value="Genomic_DNA"/>
</dbReference>
<proteinExistence type="predicted"/>
<keyword evidence="3" id="KW-1185">Reference proteome</keyword>
<gene>
    <name evidence="2" type="ORF">GCM10022381_27080</name>
</gene>